<keyword evidence="10" id="KW-1185">Reference proteome</keyword>
<dbReference type="AlphaFoldDB" id="A0A7W3LJR4"/>
<dbReference type="GO" id="GO:0030655">
    <property type="term" value="P:beta-lactam antibiotic catabolic process"/>
    <property type="evidence" value="ECO:0007669"/>
    <property type="project" value="InterPro"/>
</dbReference>
<proteinExistence type="inferred from homology"/>
<evidence type="ECO:0000256" key="6">
    <source>
        <dbReference type="SAM" id="MobiDB-lite"/>
    </source>
</evidence>
<dbReference type="NCBIfam" id="NF033103">
    <property type="entry name" value="bla_class_A"/>
    <property type="match status" value="1"/>
</dbReference>
<dbReference type="InterPro" id="IPR045155">
    <property type="entry name" value="Beta-lactam_cat"/>
</dbReference>
<dbReference type="SUPFAM" id="SSF56601">
    <property type="entry name" value="beta-lactamase/transpeptidase-like"/>
    <property type="match status" value="1"/>
</dbReference>
<evidence type="ECO:0000259" key="8">
    <source>
        <dbReference type="Pfam" id="PF13354"/>
    </source>
</evidence>
<reference evidence="9 10" key="1">
    <citation type="submission" date="2020-08" db="EMBL/GenBank/DDBJ databases">
        <title>Genomic Encyclopedia of Type Strains, Phase IV (KMG-IV): sequencing the most valuable type-strain genomes for metagenomic binning, comparative biology and taxonomic classification.</title>
        <authorList>
            <person name="Goeker M."/>
        </authorList>
    </citation>
    <scope>NUCLEOTIDE SEQUENCE [LARGE SCALE GENOMIC DNA]</scope>
    <source>
        <strain evidence="9 10">DSM 44197</strain>
    </source>
</reference>
<dbReference type="Pfam" id="PF13354">
    <property type="entry name" value="Beta-lactamase2"/>
    <property type="match status" value="1"/>
</dbReference>
<keyword evidence="3 5" id="KW-0378">Hydrolase</keyword>
<feature type="signal peptide" evidence="7">
    <location>
        <begin position="1"/>
        <end position="28"/>
    </location>
</feature>
<evidence type="ECO:0000256" key="4">
    <source>
        <dbReference type="ARBA" id="ARBA00023251"/>
    </source>
</evidence>
<feature type="domain" description="Beta-lactamase class A catalytic" evidence="8">
    <location>
        <begin position="80"/>
        <end position="299"/>
    </location>
</feature>
<evidence type="ECO:0000256" key="3">
    <source>
        <dbReference type="ARBA" id="ARBA00022801"/>
    </source>
</evidence>
<name>A0A7W3LJR4_ACTNM</name>
<dbReference type="EC" id="3.5.2.6" evidence="2 5"/>
<dbReference type="Proteomes" id="UP000572680">
    <property type="component" value="Unassembled WGS sequence"/>
</dbReference>
<comment type="similarity">
    <text evidence="1 5">Belongs to the class-A beta-lactamase family.</text>
</comment>
<evidence type="ECO:0000256" key="7">
    <source>
        <dbReference type="SAM" id="SignalP"/>
    </source>
</evidence>
<sequence length="327" mass="34500">MTFHFRLRGRLGLAVMTASALLAGSACGTSAPAARTGAAVPVAETAATATPKTRFASNADLERTLRELETSYQGRIGGAAIDMSTGKAVGYRPHEIFAINSTFKAYACAAVLRKSRDSDPGLMDRVLRWKTGDLVPHSPETEEYTDTGMTPAQLCRATVTKSDNLAGNLLLKQIGGPAGMTGFFRSIGDPVSRLDRYETELNVWRPGEKRDTTSPAAAAGSLARITVGDALDPRDRKRLIGWLRGTVTGDTRIRAGLPKDWTVGDKTGTGGADNHGTANDVAVAWPPGASAPIVITVYTHRNANGVEHDDKVVASTATALAKALGKL</sequence>
<evidence type="ECO:0000256" key="1">
    <source>
        <dbReference type="ARBA" id="ARBA00009009"/>
    </source>
</evidence>
<comment type="caution">
    <text evidence="9">The sequence shown here is derived from an EMBL/GenBank/DDBJ whole genome shotgun (WGS) entry which is preliminary data.</text>
</comment>
<dbReference type="Gene3D" id="3.40.710.10">
    <property type="entry name" value="DD-peptidase/beta-lactamase superfamily"/>
    <property type="match status" value="1"/>
</dbReference>
<feature type="chain" id="PRO_5038766494" description="Beta-lactamase" evidence="7">
    <location>
        <begin position="29"/>
        <end position="327"/>
    </location>
</feature>
<dbReference type="PROSITE" id="PS51257">
    <property type="entry name" value="PROKAR_LIPOPROTEIN"/>
    <property type="match status" value="1"/>
</dbReference>
<dbReference type="InterPro" id="IPR012338">
    <property type="entry name" value="Beta-lactam/transpept-like"/>
</dbReference>
<evidence type="ECO:0000256" key="2">
    <source>
        <dbReference type="ARBA" id="ARBA00012865"/>
    </source>
</evidence>
<keyword evidence="4 5" id="KW-0046">Antibiotic resistance</keyword>
<evidence type="ECO:0000256" key="5">
    <source>
        <dbReference type="RuleBase" id="RU361140"/>
    </source>
</evidence>
<dbReference type="InterPro" id="IPR000871">
    <property type="entry name" value="Beta-lactam_class-A"/>
</dbReference>
<dbReference type="PRINTS" id="PR00118">
    <property type="entry name" value="BLACTAMASEA"/>
</dbReference>
<dbReference type="PANTHER" id="PTHR35333:SF3">
    <property type="entry name" value="BETA-LACTAMASE-TYPE TRANSPEPTIDASE FOLD CONTAINING PROTEIN"/>
    <property type="match status" value="1"/>
</dbReference>
<evidence type="ECO:0000313" key="9">
    <source>
        <dbReference type="EMBL" id="MBA8949417.1"/>
    </source>
</evidence>
<dbReference type="PROSITE" id="PS00146">
    <property type="entry name" value="BETA_LACTAMASE_A"/>
    <property type="match status" value="1"/>
</dbReference>
<accession>A0A7W3LJR4</accession>
<evidence type="ECO:0000313" key="10">
    <source>
        <dbReference type="Proteomes" id="UP000572680"/>
    </source>
</evidence>
<comment type="catalytic activity">
    <reaction evidence="5">
        <text>a beta-lactam + H2O = a substituted beta-amino acid</text>
        <dbReference type="Rhea" id="RHEA:20401"/>
        <dbReference type="ChEBI" id="CHEBI:15377"/>
        <dbReference type="ChEBI" id="CHEBI:35627"/>
        <dbReference type="ChEBI" id="CHEBI:140347"/>
        <dbReference type="EC" id="3.5.2.6"/>
    </reaction>
</comment>
<protein>
    <recommendedName>
        <fullName evidence="2 5">Beta-lactamase</fullName>
        <ecNumber evidence="2 5">3.5.2.6</ecNumber>
    </recommendedName>
</protein>
<dbReference type="EMBL" id="JACJIA010000001">
    <property type="protein sequence ID" value="MBA8949417.1"/>
    <property type="molecule type" value="Genomic_DNA"/>
</dbReference>
<dbReference type="RefSeq" id="WP_246441957.1">
    <property type="nucleotide sequence ID" value="NZ_BAAALP010000090.1"/>
</dbReference>
<dbReference type="GO" id="GO:0046677">
    <property type="term" value="P:response to antibiotic"/>
    <property type="evidence" value="ECO:0007669"/>
    <property type="project" value="UniProtKB-UniRule"/>
</dbReference>
<feature type="region of interest" description="Disordered" evidence="6">
    <location>
        <begin position="258"/>
        <end position="278"/>
    </location>
</feature>
<gene>
    <name evidence="9" type="ORF">HNR61_001015</name>
</gene>
<dbReference type="PANTHER" id="PTHR35333">
    <property type="entry name" value="BETA-LACTAMASE"/>
    <property type="match status" value="1"/>
</dbReference>
<keyword evidence="7" id="KW-0732">Signal</keyword>
<dbReference type="GO" id="GO:0008800">
    <property type="term" value="F:beta-lactamase activity"/>
    <property type="evidence" value="ECO:0007669"/>
    <property type="project" value="UniProtKB-UniRule"/>
</dbReference>
<dbReference type="InterPro" id="IPR023650">
    <property type="entry name" value="Beta-lactam_class-A_AS"/>
</dbReference>
<organism evidence="9 10">
    <name type="scientific">Actinomadura namibiensis</name>
    <dbReference type="NCBI Taxonomy" id="182080"/>
    <lineage>
        <taxon>Bacteria</taxon>
        <taxon>Bacillati</taxon>
        <taxon>Actinomycetota</taxon>
        <taxon>Actinomycetes</taxon>
        <taxon>Streptosporangiales</taxon>
        <taxon>Thermomonosporaceae</taxon>
        <taxon>Actinomadura</taxon>
    </lineage>
</organism>